<dbReference type="HOGENOM" id="CLU_1462772_0_0_1"/>
<proteinExistence type="predicted"/>
<reference evidence="1 2" key="1">
    <citation type="journal article" date="2011" name="Science">
        <title>The ecoresponsive genome of Daphnia pulex.</title>
        <authorList>
            <person name="Colbourne J.K."/>
            <person name="Pfrender M.E."/>
            <person name="Gilbert D."/>
            <person name="Thomas W.K."/>
            <person name="Tucker A."/>
            <person name="Oakley T.H."/>
            <person name="Tokishita S."/>
            <person name="Aerts A."/>
            <person name="Arnold G.J."/>
            <person name="Basu M.K."/>
            <person name="Bauer D.J."/>
            <person name="Caceres C.E."/>
            <person name="Carmel L."/>
            <person name="Casola C."/>
            <person name="Choi J.H."/>
            <person name="Detter J.C."/>
            <person name="Dong Q."/>
            <person name="Dusheyko S."/>
            <person name="Eads B.D."/>
            <person name="Frohlich T."/>
            <person name="Geiler-Samerotte K.A."/>
            <person name="Gerlach D."/>
            <person name="Hatcher P."/>
            <person name="Jogdeo S."/>
            <person name="Krijgsveld J."/>
            <person name="Kriventseva E.V."/>
            <person name="Kultz D."/>
            <person name="Laforsch C."/>
            <person name="Lindquist E."/>
            <person name="Lopez J."/>
            <person name="Manak J.R."/>
            <person name="Muller J."/>
            <person name="Pangilinan J."/>
            <person name="Patwardhan R.P."/>
            <person name="Pitluck S."/>
            <person name="Pritham E.J."/>
            <person name="Rechtsteiner A."/>
            <person name="Rho M."/>
            <person name="Rogozin I.B."/>
            <person name="Sakarya O."/>
            <person name="Salamov A."/>
            <person name="Schaack S."/>
            <person name="Shapiro H."/>
            <person name="Shiga Y."/>
            <person name="Skalitzky C."/>
            <person name="Smith Z."/>
            <person name="Souvorov A."/>
            <person name="Sung W."/>
            <person name="Tang Z."/>
            <person name="Tsuchiya D."/>
            <person name="Tu H."/>
            <person name="Vos H."/>
            <person name="Wang M."/>
            <person name="Wolf Y.I."/>
            <person name="Yamagata H."/>
            <person name="Yamada T."/>
            <person name="Ye Y."/>
            <person name="Shaw J.R."/>
            <person name="Andrews J."/>
            <person name="Crease T.J."/>
            <person name="Tang H."/>
            <person name="Lucas S.M."/>
            <person name="Robertson H.M."/>
            <person name="Bork P."/>
            <person name="Koonin E.V."/>
            <person name="Zdobnov E.M."/>
            <person name="Grigoriev I.V."/>
            <person name="Lynch M."/>
            <person name="Boore J.L."/>
        </authorList>
    </citation>
    <scope>NUCLEOTIDE SEQUENCE [LARGE SCALE GENOMIC DNA]</scope>
</reference>
<dbReference type="AlphaFoldDB" id="E9HZ86"/>
<name>E9HZ86_DAPPU</name>
<dbReference type="Proteomes" id="UP000000305">
    <property type="component" value="Unassembled WGS sequence"/>
</dbReference>
<dbReference type="KEGG" id="dpx:DAPPUDRAFT_269372"/>
<keyword evidence="2" id="KW-1185">Reference proteome</keyword>
<organism evidence="1 2">
    <name type="scientific">Daphnia pulex</name>
    <name type="common">Water flea</name>
    <dbReference type="NCBI Taxonomy" id="6669"/>
    <lineage>
        <taxon>Eukaryota</taxon>
        <taxon>Metazoa</taxon>
        <taxon>Ecdysozoa</taxon>
        <taxon>Arthropoda</taxon>
        <taxon>Crustacea</taxon>
        <taxon>Branchiopoda</taxon>
        <taxon>Diplostraca</taxon>
        <taxon>Cladocera</taxon>
        <taxon>Anomopoda</taxon>
        <taxon>Daphniidae</taxon>
        <taxon>Daphnia</taxon>
    </lineage>
</organism>
<evidence type="ECO:0000313" key="1">
    <source>
        <dbReference type="EMBL" id="EFX62944.1"/>
    </source>
</evidence>
<accession>E9HZ86</accession>
<dbReference type="InParanoid" id="E9HZ86"/>
<evidence type="ECO:0000313" key="2">
    <source>
        <dbReference type="Proteomes" id="UP000000305"/>
    </source>
</evidence>
<sequence>MYLPFMSLRSCRSTTSSIFGHVREKVASSKFGLKVSLNSLVEVAGCPTDIHEASWSVANFETGRIGRGAGTYGPPVGGGGERFRHTAMIVILICFGDDSVYLEMNDAFRCDLLSRVYDLSSRACDPLSRAFDPCRTFGLGVLFYQMINQKLCHEQPQKAGGFVNRDSQDNALKSTHYRKAPNRYN</sequence>
<gene>
    <name evidence="1" type="ORF">DAPPUDRAFT_269372</name>
</gene>
<dbReference type="EMBL" id="GL733293">
    <property type="protein sequence ID" value="EFX62944.1"/>
    <property type="molecule type" value="Genomic_DNA"/>
</dbReference>
<protein>
    <submittedName>
        <fullName evidence="1">Uncharacterized protein</fullName>
    </submittedName>
</protein>